<feature type="non-terminal residue" evidence="2">
    <location>
        <position position="32"/>
    </location>
</feature>
<name>A0A8S2XQS1_9BILA</name>
<evidence type="ECO:0000256" key="1">
    <source>
        <dbReference type="SAM" id="MobiDB-lite"/>
    </source>
</evidence>
<protein>
    <submittedName>
        <fullName evidence="2">Uncharacterized protein</fullName>
    </submittedName>
</protein>
<dbReference type="Proteomes" id="UP000681967">
    <property type="component" value="Unassembled WGS sequence"/>
</dbReference>
<evidence type="ECO:0000313" key="2">
    <source>
        <dbReference type="EMBL" id="CAF4507381.1"/>
    </source>
</evidence>
<feature type="compositionally biased region" description="Polar residues" evidence="1">
    <location>
        <begin position="21"/>
        <end position="32"/>
    </location>
</feature>
<feature type="region of interest" description="Disordered" evidence="1">
    <location>
        <begin position="1"/>
        <end position="32"/>
    </location>
</feature>
<dbReference type="AlphaFoldDB" id="A0A8S2XQS1"/>
<comment type="caution">
    <text evidence="2">The sequence shown here is derived from an EMBL/GenBank/DDBJ whole genome shotgun (WGS) entry which is preliminary data.</text>
</comment>
<sequence>MCPTVTPKNSYNSLLHFGGSDSASRFANTEQL</sequence>
<gene>
    <name evidence="2" type="ORF">BYL167_LOCUS36303</name>
</gene>
<accession>A0A8S2XQS1</accession>
<evidence type="ECO:0000313" key="3">
    <source>
        <dbReference type="Proteomes" id="UP000681967"/>
    </source>
</evidence>
<proteinExistence type="predicted"/>
<reference evidence="2" key="1">
    <citation type="submission" date="2021-02" db="EMBL/GenBank/DDBJ databases">
        <authorList>
            <person name="Nowell W R."/>
        </authorList>
    </citation>
    <scope>NUCLEOTIDE SEQUENCE</scope>
</reference>
<dbReference type="EMBL" id="CAJOBH010078867">
    <property type="protein sequence ID" value="CAF4507381.1"/>
    <property type="molecule type" value="Genomic_DNA"/>
</dbReference>
<feature type="compositionally biased region" description="Polar residues" evidence="1">
    <location>
        <begin position="1"/>
        <end position="13"/>
    </location>
</feature>
<organism evidence="2 3">
    <name type="scientific">Rotaria magnacalcarata</name>
    <dbReference type="NCBI Taxonomy" id="392030"/>
    <lineage>
        <taxon>Eukaryota</taxon>
        <taxon>Metazoa</taxon>
        <taxon>Spiralia</taxon>
        <taxon>Gnathifera</taxon>
        <taxon>Rotifera</taxon>
        <taxon>Eurotatoria</taxon>
        <taxon>Bdelloidea</taxon>
        <taxon>Philodinida</taxon>
        <taxon>Philodinidae</taxon>
        <taxon>Rotaria</taxon>
    </lineage>
</organism>